<dbReference type="Gene3D" id="3.30.450.40">
    <property type="match status" value="2"/>
</dbReference>
<gene>
    <name evidence="5" type="ORF">GF1_10090</name>
</gene>
<dbReference type="AlphaFoldDB" id="A0A915TZ60"/>
<dbReference type="GO" id="GO:0000155">
    <property type="term" value="F:phosphorelay sensor kinase activity"/>
    <property type="evidence" value="ECO:0007669"/>
    <property type="project" value="InterPro"/>
</dbReference>
<evidence type="ECO:0000256" key="2">
    <source>
        <dbReference type="ARBA" id="ARBA00012438"/>
    </source>
</evidence>
<proteinExistence type="predicted"/>
<dbReference type="InterPro" id="IPR000014">
    <property type="entry name" value="PAS"/>
</dbReference>
<dbReference type="InterPro" id="IPR036097">
    <property type="entry name" value="HisK_dim/P_sf"/>
</dbReference>
<sequence>MDTIVRSLPDLLDVDACTIRLLDASSNTFVLGAAYGLSMEYLSRQSIDTEETMEMIKSGYPVAKTDLDKDPSYADREAASREGIKSVLTLPILFQDSIIGIMRLLTRSNRVFSAEEVSFSMALAEQVGIAISNARMFREMENQVDFMKEVQDISRLVNSTLDLDTVLNTIVERVPRSIGAMAASIRLLNPQTNKLELVASYGLSDRYLQRGRIEAEKNVVMVLSGDPVAIYDVANDERVFYKEHMEEEGIKSLLAVPIKVGQEVIGVLRILTDEHHCFTSSEVNFVSTVAESSGTAIQNARTYQKMNLLFAQIEENERFLSDILDCIRPRLVVVDRQKHVVLANRVMLEELGLPEGEVLGMDYHDLCPATEDLDEPCPVDRVLATGEVATQLHRMTVDGEVRWYERTASPMLDPDGNVQYVIEIIRDVTTKRRLEEEQMERIKLQSVVEMAGTVAHEINSPLFAALGTAQLLQEDLPGEEHRQELDTVIRNLKTISELTRKMTSMTGFESRDYVGETKIVELK</sequence>
<dbReference type="Pfam" id="PF01590">
    <property type="entry name" value="GAF"/>
    <property type="match status" value="1"/>
</dbReference>
<dbReference type="InterPro" id="IPR013656">
    <property type="entry name" value="PAS_4"/>
</dbReference>
<name>A0A915TZ60_9BACT</name>
<dbReference type="PANTHER" id="PTHR43155">
    <property type="entry name" value="CYCLIC DI-GMP PHOSPHODIESTERASE PA4108-RELATED"/>
    <property type="match status" value="1"/>
</dbReference>
<evidence type="ECO:0000313" key="5">
    <source>
        <dbReference type="EMBL" id="BCO08633.1"/>
    </source>
</evidence>
<dbReference type="PROSITE" id="PS50112">
    <property type="entry name" value="PAS"/>
    <property type="match status" value="1"/>
</dbReference>
<dbReference type="Gene3D" id="3.30.450.20">
    <property type="entry name" value="PAS domain"/>
    <property type="match status" value="1"/>
</dbReference>
<dbReference type="EC" id="2.7.13.3" evidence="2"/>
<dbReference type="SUPFAM" id="SSF55785">
    <property type="entry name" value="PYP-like sensor domain (PAS domain)"/>
    <property type="match status" value="1"/>
</dbReference>
<dbReference type="InterPro" id="IPR000700">
    <property type="entry name" value="PAS-assoc_C"/>
</dbReference>
<dbReference type="EMBL" id="AP024233">
    <property type="protein sequence ID" value="BCO08633.1"/>
    <property type="molecule type" value="Genomic_DNA"/>
</dbReference>
<accession>A0A915TZ60</accession>
<dbReference type="InterPro" id="IPR003018">
    <property type="entry name" value="GAF"/>
</dbReference>
<dbReference type="InterPro" id="IPR029016">
    <property type="entry name" value="GAF-like_dom_sf"/>
</dbReference>
<dbReference type="KEGG" id="ddu:GF1_10090"/>
<dbReference type="Pfam" id="PF13185">
    <property type="entry name" value="GAF_2"/>
    <property type="match status" value="1"/>
</dbReference>
<evidence type="ECO:0000313" key="6">
    <source>
        <dbReference type="Proteomes" id="UP001063350"/>
    </source>
</evidence>
<dbReference type="SUPFAM" id="SSF55781">
    <property type="entry name" value="GAF domain-like"/>
    <property type="match status" value="2"/>
</dbReference>
<dbReference type="CDD" id="cd00082">
    <property type="entry name" value="HisKA"/>
    <property type="match status" value="1"/>
</dbReference>
<dbReference type="SMART" id="SM00388">
    <property type="entry name" value="HisKA"/>
    <property type="match status" value="1"/>
</dbReference>
<dbReference type="InterPro" id="IPR035965">
    <property type="entry name" value="PAS-like_dom_sf"/>
</dbReference>
<dbReference type="Proteomes" id="UP001063350">
    <property type="component" value="Chromosome"/>
</dbReference>
<dbReference type="SMART" id="SM00065">
    <property type="entry name" value="GAF"/>
    <property type="match status" value="2"/>
</dbReference>
<dbReference type="Gene3D" id="1.10.287.130">
    <property type="match status" value="1"/>
</dbReference>
<dbReference type="Pfam" id="PF08448">
    <property type="entry name" value="PAS_4"/>
    <property type="match status" value="1"/>
</dbReference>
<comment type="catalytic activity">
    <reaction evidence="1">
        <text>ATP + protein L-histidine = ADP + protein N-phospho-L-histidine.</text>
        <dbReference type="EC" id="2.7.13.3"/>
    </reaction>
</comment>
<dbReference type="CDD" id="cd00130">
    <property type="entry name" value="PAS"/>
    <property type="match status" value="1"/>
</dbReference>
<dbReference type="PROSITE" id="PS50113">
    <property type="entry name" value="PAC"/>
    <property type="match status" value="1"/>
</dbReference>
<protein>
    <recommendedName>
        <fullName evidence="2">histidine kinase</fullName>
        <ecNumber evidence="2">2.7.13.3</ecNumber>
    </recommendedName>
</protein>
<feature type="domain" description="PAC" evidence="4">
    <location>
        <begin position="386"/>
        <end position="440"/>
    </location>
</feature>
<reference evidence="5" key="1">
    <citation type="submission" date="2020-12" db="EMBL/GenBank/DDBJ databases">
        <title>Desulfobium dissulfuricans gen. nov., sp. nov., a novel mesophilic, sulfate-reducing bacterium isolated from a deep-sea hydrothermal vent.</title>
        <authorList>
            <person name="Hashimoto Y."/>
            <person name="Tame A."/>
            <person name="Sawayama S."/>
            <person name="Miyazaki J."/>
            <person name="Takai K."/>
            <person name="Nakagawa S."/>
        </authorList>
    </citation>
    <scope>NUCLEOTIDE SEQUENCE</scope>
    <source>
        <strain evidence="5">GF1</strain>
    </source>
</reference>
<evidence type="ECO:0000256" key="1">
    <source>
        <dbReference type="ARBA" id="ARBA00000085"/>
    </source>
</evidence>
<dbReference type="PANTHER" id="PTHR43155:SF2">
    <property type="entry name" value="CYCLIC DI-GMP PHOSPHODIESTERASE PA4108"/>
    <property type="match status" value="1"/>
</dbReference>
<evidence type="ECO:0000259" key="4">
    <source>
        <dbReference type="PROSITE" id="PS50113"/>
    </source>
</evidence>
<dbReference type="Pfam" id="PF00512">
    <property type="entry name" value="HisKA"/>
    <property type="match status" value="1"/>
</dbReference>
<dbReference type="InterPro" id="IPR003661">
    <property type="entry name" value="HisK_dim/P_dom"/>
</dbReference>
<keyword evidence="6" id="KW-1185">Reference proteome</keyword>
<evidence type="ECO:0000259" key="3">
    <source>
        <dbReference type="PROSITE" id="PS50112"/>
    </source>
</evidence>
<dbReference type="SUPFAM" id="SSF47384">
    <property type="entry name" value="Homodimeric domain of signal transducing histidine kinase"/>
    <property type="match status" value="1"/>
</dbReference>
<organism evidence="5 6">
    <name type="scientific">Desulfolithobacter dissulfuricans</name>
    <dbReference type="NCBI Taxonomy" id="2795293"/>
    <lineage>
        <taxon>Bacteria</taxon>
        <taxon>Pseudomonadati</taxon>
        <taxon>Thermodesulfobacteriota</taxon>
        <taxon>Desulfobulbia</taxon>
        <taxon>Desulfobulbales</taxon>
        <taxon>Desulfobulbaceae</taxon>
        <taxon>Desulfolithobacter</taxon>
    </lineage>
</organism>
<dbReference type="NCBIfam" id="TIGR00229">
    <property type="entry name" value="sensory_box"/>
    <property type="match status" value="1"/>
</dbReference>
<feature type="domain" description="PAS" evidence="3">
    <location>
        <begin position="316"/>
        <end position="360"/>
    </location>
</feature>